<accession>A0ABY8TXG5</accession>
<keyword evidence="2" id="KW-1185">Reference proteome</keyword>
<protein>
    <submittedName>
        <fullName evidence="1">Uncharacterized protein</fullName>
    </submittedName>
</protein>
<organism evidence="1 2">
    <name type="scientific">Tetradesmus obliquus</name>
    <name type="common">Green alga</name>
    <name type="synonym">Acutodesmus obliquus</name>
    <dbReference type="NCBI Taxonomy" id="3088"/>
    <lineage>
        <taxon>Eukaryota</taxon>
        <taxon>Viridiplantae</taxon>
        <taxon>Chlorophyta</taxon>
        <taxon>core chlorophytes</taxon>
        <taxon>Chlorophyceae</taxon>
        <taxon>CS clade</taxon>
        <taxon>Sphaeropleales</taxon>
        <taxon>Scenedesmaceae</taxon>
        <taxon>Tetradesmus</taxon>
    </lineage>
</organism>
<sequence>MGELLGVVDVAALRPADRGSIETYLEVAFKHFGASNRRCTFRLIDTDHEGPLLDRLQHLGCREYLDAIRKQKGPSYIPGVASRMRALYTLSKSNALKVLLAAKESTGQSKLWNVSQAISTDMLQQLGASEKDDDTASPCVALLLRLPKTADQVAAFLQQHGAADADEPLLLPDASVDKPGFQAVLKARLRLLLDGWLASLREQGIRLLLLALGYDEAVATPPERLLALGLQELLLLHCPLGSSVVPVAVDEDDASDTQLDTRWPKSTLQLVLAGQPLRRRMEIKTALAALAPVQGPSSSSSS</sequence>
<proteinExistence type="predicted"/>
<evidence type="ECO:0000313" key="1">
    <source>
        <dbReference type="EMBL" id="WIA13073.1"/>
    </source>
</evidence>
<dbReference type="Proteomes" id="UP001244341">
    <property type="component" value="Chromosome 4b"/>
</dbReference>
<name>A0ABY8TXG5_TETOB</name>
<reference evidence="1 2" key="1">
    <citation type="submission" date="2023-05" db="EMBL/GenBank/DDBJ databases">
        <title>A 100% complete, gapless, phased diploid assembly of the Scenedesmus obliquus UTEX 3031 genome.</title>
        <authorList>
            <person name="Biondi T.C."/>
            <person name="Hanschen E.R."/>
            <person name="Kwon T."/>
            <person name="Eng W."/>
            <person name="Kruse C.P.S."/>
            <person name="Koehler S.I."/>
            <person name="Kunde Y."/>
            <person name="Gleasner C.D."/>
            <person name="You Mak K.T."/>
            <person name="Polle J."/>
            <person name="Hovde B.T."/>
            <person name="Starkenburg S.R."/>
        </authorList>
    </citation>
    <scope>NUCLEOTIDE SEQUENCE [LARGE SCALE GENOMIC DNA]</scope>
    <source>
        <strain evidence="1 2">DOE0152z</strain>
    </source>
</reference>
<evidence type="ECO:0000313" key="2">
    <source>
        <dbReference type="Proteomes" id="UP001244341"/>
    </source>
</evidence>
<gene>
    <name evidence="1" type="ORF">OEZ85_006675</name>
</gene>
<dbReference type="EMBL" id="CP126211">
    <property type="protein sequence ID" value="WIA13073.1"/>
    <property type="molecule type" value="Genomic_DNA"/>
</dbReference>